<evidence type="ECO:0000313" key="2">
    <source>
        <dbReference type="EMBL" id="JAP38860.1"/>
    </source>
</evidence>
<dbReference type="EMBL" id="GEEE01022161">
    <property type="protein sequence ID" value="JAP41064.1"/>
    <property type="molecule type" value="Transcribed_RNA"/>
</dbReference>
<dbReference type="EMBL" id="GEEE01024365">
    <property type="protein sequence ID" value="JAP38860.1"/>
    <property type="molecule type" value="Transcribed_RNA"/>
</dbReference>
<dbReference type="AlphaFoldDB" id="A0A0X3NHR3"/>
<proteinExistence type="predicted"/>
<keyword evidence="1" id="KW-1133">Transmembrane helix</keyword>
<feature type="transmembrane region" description="Helical" evidence="1">
    <location>
        <begin position="12"/>
        <end position="31"/>
    </location>
</feature>
<protein>
    <submittedName>
        <fullName evidence="2">Uncharacterized protein</fullName>
    </submittedName>
</protein>
<accession>A0A0X3NHR3</accession>
<reference evidence="2" key="1">
    <citation type="submission" date="2016-01" db="EMBL/GenBank/DDBJ databases">
        <title>Reference transcriptome for the parasite Schistocephalus solidus: insights into the molecular evolution of parasitism.</title>
        <authorList>
            <person name="Hebert F.O."/>
            <person name="Grambauer S."/>
            <person name="Barber I."/>
            <person name="Landry C.R."/>
            <person name="Aubin-Horth N."/>
        </authorList>
    </citation>
    <scope>NUCLEOTIDE SEQUENCE</scope>
</reference>
<gene>
    <name evidence="2" type="ORF">TR139988</name>
</gene>
<keyword evidence="1" id="KW-0472">Membrane</keyword>
<sequence length="128" mass="14066">MLTFSMNCYHNCAVISVNVLSPITIITAAAATTTNNNNNTTTVNTTTTTTTAITATTSFRTTTTHTAFVPLLVLYNTSRKCEFYGVFWNVAPEILLLRLQLQLTLPLLVLLLLIHKTVLSLEPFCANL</sequence>
<keyword evidence="1" id="KW-0812">Transmembrane</keyword>
<organism evidence="2">
    <name type="scientific">Schistocephalus solidus</name>
    <name type="common">Tapeworm</name>
    <dbReference type="NCBI Taxonomy" id="70667"/>
    <lineage>
        <taxon>Eukaryota</taxon>
        <taxon>Metazoa</taxon>
        <taxon>Spiralia</taxon>
        <taxon>Lophotrochozoa</taxon>
        <taxon>Platyhelminthes</taxon>
        <taxon>Cestoda</taxon>
        <taxon>Eucestoda</taxon>
        <taxon>Diphyllobothriidea</taxon>
        <taxon>Diphyllobothriidae</taxon>
        <taxon>Schistocephalus</taxon>
    </lineage>
</organism>
<feature type="transmembrane region" description="Helical" evidence="1">
    <location>
        <begin position="94"/>
        <end position="114"/>
    </location>
</feature>
<name>A0A0X3NHR3_SCHSO</name>
<evidence type="ECO:0000256" key="1">
    <source>
        <dbReference type="SAM" id="Phobius"/>
    </source>
</evidence>